<comment type="caution">
    <text evidence="1">The sequence shown here is derived from an EMBL/GenBank/DDBJ whole genome shotgun (WGS) entry which is preliminary data.</text>
</comment>
<dbReference type="Proteomes" id="UP000475079">
    <property type="component" value="Unassembled WGS sequence"/>
</dbReference>
<dbReference type="AlphaFoldDB" id="A0A6L5E974"/>
<reference evidence="1 2" key="1">
    <citation type="submission" date="2019-10" db="EMBL/GenBank/DDBJ databases">
        <title>Characterization of a new Citrobacter species.</title>
        <authorList>
            <person name="Goncalves Ribeiro T."/>
            <person name="Izdebski R."/>
            <person name="Urbanowicz P."/>
            <person name="Carmeli Y."/>
            <person name="Gniadkowski M."/>
            <person name="Peixe L."/>
        </authorList>
    </citation>
    <scope>NUCLEOTIDE SEQUENCE [LARGE SCALE GENOMIC DNA]</scope>
    <source>
        <strain evidence="1 2">NMI7905_11</strain>
    </source>
</reference>
<proteinExistence type="predicted"/>
<gene>
    <name evidence="1" type="ORF">GBB84_14195</name>
</gene>
<name>A0A6L5E974_9ENTR</name>
<evidence type="ECO:0000313" key="1">
    <source>
        <dbReference type="EMBL" id="MPQ52057.1"/>
    </source>
</evidence>
<evidence type="ECO:0000313" key="2">
    <source>
        <dbReference type="Proteomes" id="UP000475079"/>
    </source>
</evidence>
<organism evidence="1 2">
    <name type="scientific">Citrobacter telavivensis</name>
    <dbReference type="NCBI Taxonomy" id="2653932"/>
    <lineage>
        <taxon>Bacteria</taxon>
        <taxon>Pseudomonadati</taxon>
        <taxon>Pseudomonadota</taxon>
        <taxon>Gammaproteobacteria</taxon>
        <taxon>Enterobacterales</taxon>
        <taxon>Enterobacteriaceae</taxon>
        <taxon>Citrobacter</taxon>
    </lineage>
</organism>
<protein>
    <submittedName>
        <fullName evidence="1">Uncharacterized protein</fullName>
    </submittedName>
</protein>
<dbReference type="EMBL" id="WHIY01000009">
    <property type="protein sequence ID" value="MPQ52057.1"/>
    <property type="molecule type" value="Genomic_DNA"/>
</dbReference>
<sequence length="61" mass="6902">MRLAMPDGASLIRPTDNAFVGRIRHLCRHPAKLIKVRARVVPVFVSREGEKRAGRAQRLAR</sequence>
<accession>A0A6L5E974</accession>
<keyword evidence="2" id="KW-1185">Reference proteome</keyword>